<feature type="binding site" evidence="7">
    <location>
        <begin position="221"/>
        <end position="223"/>
    </location>
    <ligand>
        <name>ATP</name>
        <dbReference type="ChEBI" id="CHEBI:30616"/>
    </ligand>
</feature>
<dbReference type="RefSeq" id="WP_213543008.1">
    <property type="nucleotide sequence ID" value="NZ_AP023420.1"/>
</dbReference>
<comment type="subcellular location">
    <subcellularLocation>
        <location evidence="7">Cytoplasm</location>
    </subcellularLocation>
</comment>
<dbReference type="Gene3D" id="3.30.1360.30">
    <property type="entry name" value="GAD-like domain"/>
    <property type="match status" value="1"/>
</dbReference>
<dbReference type="InterPro" id="IPR012340">
    <property type="entry name" value="NA-bd_OB-fold"/>
</dbReference>
<proteinExistence type="inferred from homology"/>
<evidence type="ECO:0000256" key="6">
    <source>
        <dbReference type="ARBA" id="ARBA00023146"/>
    </source>
</evidence>
<feature type="binding site" evidence="7">
    <location>
        <position position="492"/>
    </location>
    <ligand>
        <name>L-aspartate</name>
        <dbReference type="ChEBI" id="CHEBI:29991"/>
    </ligand>
</feature>
<dbReference type="PRINTS" id="PR01042">
    <property type="entry name" value="TRNASYNTHASP"/>
</dbReference>
<feature type="binding site" evidence="7">
    <location>
        <position position="446"/>
    </location>
    <ligand>
        <name>L-aspartate</name>
        <dbReference type="ChEBI" id="CHEBI:29991"/>
    </ligand>
</feature>
<dbReference type="Gene3D" id="2.40.50.140">
    <property type="entry name" value="Nucleic acid-binding proteins"/>
    <property type="match status" value="1"/>
</dbReference>
<dbReference type="Gene3D" id="3.30.930.10">
    <property type="entry name" value="Bira Bifunctional Protein, Domain 2"/>
    <property type="match status" value="1"/>
</dbReference>
<dbReference type="InterPro" id="IPR047090">
    <property type="entry name" value="AspRS_core"/>
</dbReference>
<dbReference type="NCBIfam" id="NF001750">
    <property type="entry name" value="PRK00476.1"/>
    <property type="match status" value="1"/>
</dbReference>
<dbReference type="PROSITE" id="PS50862">
    <property type="entry name" value="AA_TRNA_LIGASE_II"/>
    <property type="match status" value="1"/>
</dbReference>
<dbReference type="InterPro" id="IPR004364">
    <property type="entry name" value="Aa-tRNA-synt_II"/>
</dbReference>
<dbReference type="InterPro" id="IPR004524">
    <property type="entry name" value="Asp-tRNA-ligase_1"/>
</dbReference>
<feature type="binding site" evidence="7">
    <location>
        <position position="221"/>
    </location>
    <ligand>
        <name>L-aspartate</name>
        <dbReference type="ChEBI" id="CHEBI:29991"/>
    </ligand>
</feature>
<dbReference type="InterPro" id="IPR002312">
    <property type="entry name" value="Asp/Asn-tRNA-synth_IIb"/>
</dbReference>
<accession>A0A810Q7K9</accession>
<dbReference type="InterPro" id="IPR004115">
    <property type="entry name" value="GAD-like_sf"/>
</dbReference>
<dbReference type="InterPro" id="IPR045864">
    <property type="entry name" value="aa-tRNA-synth_II/BPL/LPL"/>
</dbReference>
<keyword evidence="10" id="KW-1185">Reference proteome</keyword>
<dbReference type="SUPFAM" id="SSF55681">
    <property type="entry name" value="Class II aaRS and biotin synthetases"/>
    <property type="match status" value="1"/>
</dbReference>
<evidence type="ECO:0000256" key="7">
    <source>
        <dbReference type="HAMAP-Rule" id="MF_00044"/>
    </source>
</evidence>
<comment type="caution">
    <text evidence="7">Lacks conserved residue(s) required for the propagation of feature annotation.</text>
</comment>
<dbReference type="GO" id="GO:0004815">
    <property type="term" value="F:aspartate-tRNA ligase activity"/>
    <property type="evidence" value="ECO:0007669"/>
    <property type="project" value="UniProtKB-UniRule"/>
</dbReference>
<dbReference type="PANTHER" id="PTHR22594:SF5">
    <property type="entry name" value="ASPARTATE--TRNA LIGASE, MITOCHONDRIAL"/>
    <property type="match status" value="1"/>
</dbReference>
<feature type="binding site" evidence="7">
    <location>
        <begin position="537"/>
        <end position="540"/>
    </location>
    <ligand>
        <name>ATP</name>
        <dbReference type="ChEBI" id="CHEBI:30616"/>
    </ligand>
</feature>
<dbReference type="GO" id="GO:0005737">
    <property type="term" value="C:cytoplasm"/>
    <property type="evidence" value="ECO:0007669"/>
    <property type="project" value="UniProtKB-SubCell"/>
</dbReference>
<keyword evidence="2 7" id="KW-0436">Ligase</keyword>
<dbReference type="EMBL" id="AP023420">
    <property type="protein sequence ID" value="BCK84130.1"/>
    <property type="molecule type" value="Genomic_DNA"/>
</dbReference>
<comment type="similarity">
    <text evidence="1 7">Belongs to the class-II aminoacyl-tRNA synthetase family. Type 1 subfamily.</text>
</comment>
<keyword evidence="7" id="KW-0963">Cytoplasm</keyword>
<dbReference type="InterPro" id="IPR004365">
    <property type="entry name" value="NA-bd_OB_tRNA"/>
</dbReference>
<evidence type="ECO:0000313" key="9">
    <source>
        <dbReference type="EMBL" id="BCK84130.1"/>
    </source>
</evidence>
<keyword evidence="4 7" id="KW-0067">ATP-binding</keyword>
<keyword evidence="6 7" id="KW-0030">Aminoacyl-tRNA synthetase</keyword>
<dbReference type="CDD" id="cd04317">
    <property type="entry name" value="EcAspRS_like_N"/>
    <property type="match status" value="1"/>
</dbReference>
<organism evidence="9 10">
    <name type="scientific">Pusillibacter faecalis</name>
    <dbReference type="NCBI Taxonomy" id="2714358"/>
    <lineage>
        <taxon>Bacteria</taxon>
        <taxon>Bacillati</taxon>
        <taxon>Bacillota</taxon>
        <taxon>Clostridia</taxon>
        <taxon>Eubacteriales</taxon>
        <taxon>Oscillospiraceae</taxon>
        <taxon>Pusillibacter</taxon>
    </lineage>
</organism>
<comment type="function">
    <text evidence="7">Catalyzes the attachment of L-aspartate to tRNA(Asp) in a two-step reaction: L-aspartate is first activated by ATP to form Asp-AMP and then transferred to the acceptor end of tRNA(Asp).</text>
</comment>
<evidence type="ECO:0000256" key="4">
    <source>
        <dbReference type="ARBA" id="ARBA00022840"/>
    </source>
</evidence>
<dbReference type="EC" id="6.1.1.12" evidence="7"/>
<dbReference type="Pfam" id="PF01336">
    <property type="entry name" value="tRNA_anti-codon"/>
    <property type="match status" value="1"/>
</dbReference>
<gene>
    <name evidence="7 9" type="primary">aspS</name>
    <name evidence="9" type="ORF">MM59RIKEN_14490</name>
</gene>
<feature type="region of interest" description="Aspartate" evidence="7">
    <location>
        <begin position="199"/>
        <end position="202"/>
    </location>
</feature>
<name>A0A810Q7K9_9FIRM</name>
<evidence type="ECO:0000313" key="10">
    <source>
        <dbReference type="Proteomes" id="UP000679848"/>
    </source>
</evidence>
<keyword evidence="5 7" id="KW-0648">Protein biosynthesis</keyword>
<dbReference type="GO" id="GO:0006422">
    <property type="term" value="P:aspartyl-tRNA aminoacylation"/>
    <property type="evidence" value="ECO:0007669"/>
    <property type="project" value="UniProtKB-UniRule"/>
</dbReference>
<dbReference type="GO" id="GO:0140096">
    <property type="term" value="F:catalytic activity, acting on a protein"/>
    <property type="evidence" value="ECO:0007669"/>
    <property type="project" value="UniProtKB-ARBA"/>
</dbReference>
<dbReference type="HAMAP" id="MF_00044">
    <property type="entry name" value="Asp_tRNA_synth_type1"/>
    <property type="match status" value="1"/>
</dbReference>
<evidence type="ECO:0000256" key="2">
    <source>
        <dbReference type="ARBA" id="ARBA00022598"/>
    </source>
</evidence>
<evidence type="ECO:0000256" key="3">
    <source>
        <dbReference type="ARBA" id="ARBA00022741"/>
    </source>
</evidence>
<dbReference type="InterPro" id="IPR006195">
    <property type="entry name" value="aa-tRNA-synth_II"/>
</dbReference>
<dbReference type="GO" id="GO:0016740">
    <property type="term" value="F:transferase activity"/>
    <property type="evidence" value="ECO:0007669"/>
    <property type="project" value="UniProtKB-ARBA"/>
</dbReference>
<reference evidence="9" key="1">
    <citation type="submission" date="2020-09" db="EMBL/GenBank/DDBJ databases">
        <title>New species isolated from human feces.</title>
        <authorList>
            <person name="Kitahara M."/>
            <person name="Shigeno Y."/>
            <person name="Shime M."/>
            <person name="Matsumoto Y."/>
            <person name="Nakamura S."/>
            <person name="Motooka D."/>
            <person name="Fukuoka S."/>
            <person name="Nishikawa H."/>
            <person name="Benno Y."/>
        </authorList>
    </citation>
    <scope>NUCLEOTIDE SEQUENCE</scope>
    <source>
        <strain evidence="9">MM59</strain>
    </source>
</reference>
<evidence type="ECO:0000256" key="5">
    <source>
        <dbReference type="ARBA" id="ARBA00022917"/>
    </source>
</evidence>
<dbReference type="KEGG" id="pfaa:MM59RIKEN_14490"/>
<feature type="binding site" evidence="7">
    <location>
        <position position="175"/>
    </location>
    <ligand>
        <name>L-aspartate</name>
        <dbReference type="ChEBI" id="CHEBI:29991"/>
    </ligand>
</feature>
<keyword evidence="3 7" id="KW-0547">Nucleotide-binding</keyword>
<dbReference type="AlphaFoldDB" id="A0A810Q7K9"/>
<dbReference type="SUPFAM" id="SSF55261">
    <property type="entry name" value="GAD domain-like"/>
    <property type="match status" value="1"/>
</dbReference>
<sequence length="591" mass="65616">MMQNRTHTCGELRLSDAGKQVKICGWLENVREVGSELAFAVIRDFYGTTQVVAETAQQVAQLKSITKESTVSVEGTVRERDSKNPKLPTGEVEILPTRVEVLGRCQHTELPFPVNRSREADEAARLKYRYLDLRNPEVKDNIVLRCQVVAALRQAMTDHGFLEITTPILTASSPEGARDYLVPARNHPGKFYALPQAPQQFKQLLMTSGFDRYFQIAPCFRDEDARADRSPGEFYQLDMEMAFASQDDVFAVLEDVLPPIFAKYGKYNRASSAPFLRIPYTEAMEKYGSDKPDLRIDLTVQDVTETFSGCGFGPFEGSRVKAVVVSDFHETRKFIDKTLADVEVVSGSKPYWFRLDENGEIVGGIAKFVAPMKDAVVSSLGLKANDFVALSAGKLTQAQKTAGVLVKTLGAAVPGHMDREQYSFCWIVDFPMYEIGEESGELEFCHNPFSMPSGGLEILLKAERGEIDPLSITADQYDLVCNGVELSSGAVRNHDPEIMIKAFEMVRLGEEDVKAKFPAMYNAFTYGAPPHAGIAPGVDRMVMLLAGEDSIREIIPFPMNKNAMDVMMGAPSEVTQKQLDELHIALVKTEE</sequence>
<dbReference type="Proteomes" id="UP000679848">
    <property type="component" value="Chromosome"/>
</dbReference>
<feature type="domain" description="Aminoacyl-transfer RNA synthetases class-II family profile" evidence="8">
    <location>
        <begin position="148"/>
        <end position="556"/>
    </location>
</feature>
<protein>
    <recommendedName>
        <fullName evidence="7">Aspartate--tRNA ligase</fullName>
        <ecNumber evidence="7">6.1.1.12</ecNumber>
    </recommendedName>
    <alternativeName>
        <fullName evidence="7">Aspartyl-tRNA synthetase</fullName>
        <shortName evidence="7">AspRS</shortName>
    </alternativeName>
</protein>
<dbReference type="GO" id="GO:0005524">
    <property type="term" value="F:ATP binding"/>
    <property type="evidence" value="ECO:0007669"/>
    <property type="project" value="UniProtKB-UniRule"/>
</dbReference>
<dbReference type="InterPro" id="IPR047089">
    <property type="entry name" value="Asp-tRNA-ligase_1_N"/>
</dbReference>
<dbReference type="CDD" id="cd00777">
    <property type="entry name" value="AspRS_core"/>
    <property type="match status" value="1"/>
</dbReference>
<comment type="catalytic activity">
    <reaction evidence="7">
        <text>tRNA(Asp) + L-aspartate + ATP = L-aspartyl-tRNA(Asp) + AMP + diphosphate</text>
        <dbReference type="Rhea" id="RHEA:19649"/>
        <dbReference type="Rhea" id="RHEA-COMP:9660"/>
        <dbReference type="Rhea" id="RHEA-COMP:9678"/>
        <dbReference type="ChEBI" id="CHEBI:29991"/>
        <dbReference type="ChEBI" id="CHEBI:30616"/>
        <dbReference type="ChEBI" id="CHEBI:33019"/>
        <dbReference type="ChEBI" id="CHEBI:78442"/>
        <dbReference type="ChEBI" id="CHEBI:78516"/>
        <dbReference type="ChEBI" id="CHEBI:456215"/>
        <dbReference type="EC" id="6.1.1.12"/>
    </reaction>
</comment>
<dbReference type="NCBIfam" id="TIGR00459">
    <property type="entry name" value="aspS_bact"/>
    <property type="match status" value="1"/>
</dbReference>
<evidence type="ECO:0000256" key="1">
    <source>
        <dbReference type="ARBA" id="ARBA00006303"/>
    </source>
</evidence>
<dbReference type="SUPFAM" id="SSF50249">
    <property type="entry name" value="Nucleic acid-binding proteins"/>
    <property type="match status" value="1"/>
</dbReference>
<evidence type="ECO:0000259" key="8">
    <source>
        <dbReference type="PROSITE" id="PS50862"/>
    </source>
</evidence>
<dbReference type="PANTHER" id="PTHR22594">
    <property type="entry name" value="ASPARTYL/LYSYL-TRNA SYNTHETASE"/>
    <property type="match status" value="1"/>
</dbReference>
<dbReference type="GO" id="GO:0003676">
    <property type="term" value="F:nucleic acid binding"/>
    <property type="evidence" value="ECO:0007669"/>
    <property type="project" value="InterPro"/>
</dbReference>
<comment type="subunit">
    <text evidence="7">Homodimer.</text>
</comment>
<dbReference type="Pfam" id="PF00152">
    <property type="entry name" value="tRNA-synt_2"/>
    <property type="match status" value="1"/>
</dbReference>
<feature type="binding site" evidence="7">
    <location>
        <position position="485"/>
    </location>
    <ligand>
        <name>ATP</name>
        <dbReference type="ChEBI" id="CHEBI:30616"/>
    </ligand>
</feature>